<sequence length="134" mass="14137">MFGSFANRASAYAQVGIETGVATADPHKLILMLFDGAILSIAAAAAAMDGKDIPAKGQAVSKAIEIITNGLKASLDRDLGGELVDRLAALYDYMAERLLYANLHNNRAALDEVSGLLHSLREAWEAIVPETAPA</sequence>
<dbReference type="SUPFAM" id="SSF101116">
    <property type="entry name" value="Flagellar export chaperone FliS"/>
    <property type="match status" value="1"/>
</dbReference>
<keyword evidence="7" id="KW-0969">Cilium</keyword>
<keyword evidence="7" id="KW-0282">Flagellum</keyword>
<dbReference type="PIRSF" id="PIRSF039090">
    <property type="entry name" value="Flis"/>
    <property type="match status" value="1"/>
</dbReference>
<keyword evidence="4 6" id="KW-1005">Bacterial flagellum biogenesis</keyword>
<evidence type="ECO:0000256" key="5">
    <source>
        <dbReference type="ARBA" id="ARBA00023186"/>
    </source>
</evidence>
<name>A0ABX1PFL4_9RHOO</name>
<evidence type="ECO:0000256" key="3">
    <source>
        <dbReference type="ARBA" id="ARBA00022490"/>
    </source>
</evidence>
<evidence type="ECO:0000256" key="1">
    <source>
        <dbReference type="ARBA" id="ARBA00004514"/>
    </source>
</evidence>
<dbReference type="EMBL" id="WTVG01000002">
    <property type="protein sequence ID" value="NMG23289.1"/>
    <property type="molecule type" value="Genomic_DNA"/>
</dbReference>
<proteinExistence type="inferred from homology"/>
<dbReference type="PANTHER" id="PTHR34773:SF1">
    <property type="entry name" value="FLAGELLAR SECRETION CHAPERONE FLIS"/>
    <property type="match status" value="1"/>
</dbReference>
<evidence type="ECO:0000256" key="2">
    <source>
        <dbReference type="ARBA" id="ARBA00008787"/>
    </source>
</evidence>
<dbReference type="Gene3D" id="1.20.120.340">
    <property type="entry name" value="Flagellar protein FliS"/>
    <property type="match status" value="1"/>
</dbReference>
<evidence type="ECO:0000256" key="4">
    <source>
        <dbReference type="ARBA" id="ARBA00022795"/>
    </source>
</evidence>
<gene>
    <name evidence="7" type="primary">fliS</name>
    <name evidence="7" type="ORF">GO606_00870</name>
</gene>
<dbReference type="Proteomes" id="UP000615989">
    <property type="component" value="Unassembled WGS sequence"/>
</dbReference>
<comment type="subcellular location">
    <subcellularLocation>
        <location evidence="1 6">Cytoplasm</location>
        <location evidence="1 6">Cytosol</location>
    </subcellularLocation>
</comment>
<dbReference type="RefSeq" id="WP_169116714.1">
    <property type="nucleotide sequence ID" value="NZ_WTVG02000040.1"/>
</dbReference>
<evidence type="ECO:0000313" key="8">
    <source>
        <dbReference type="Proteomes" id="UP000615989"/>
    </source>
</evidence>
<protein>
    <recommendedName>
        <fullName evidence="6">Flagellar secretion chaperone FliS</fullName>
    </recommendedName>
</protein>
<dbReference type="PANTHER" id="PTHR34773">
    <property type="entry name" value="FLAGELLAR SECRETION CHAPERONE FLIS"/>
    <property type="match status" value="1"/>
</dbReference>
<dbReference type="CDD" id="cd16098">
    <property type="entry name" value="FliS"/>
    <property type="match status" value="1"/>
</dbReference>
<comment type="caution">
    <text evidence="7">The sequence shown here is derived from an EMBL/GenBank/DDBJ whole genome shotgun (WGS) entry which is preliminary data.</text>
</comment>
<dbReference type="InterPro" id="IPR036584">
    <property type="entry name" value="FliS_sf"/>
</dbReference>
<reference evidence="7" key="1">
    <citation type="submission" date="2019-12" db="EMBL/GenBank/DDBJ databases">
        <title>Comparative genomics gives insights into the taxonomy of the Azoarcus-Aromatoleum group and reveals separate origins of nif in the plant-associated Azoarcus and non-plant-associated Aromatoleum sub-groups.</title>
        <authorList>
            <person name="Lafos M."/>
            <person name="Maluk M."/>
            <person name="Batista M."/>
            <person name="Junghare M."/>
            <person name="Carmona M."/>
            <person name="Faoro H."/>
            <person name="Cruz L.M."/>
            <person name="Battistoni F."/>
            <person name="De Souza E."/>
            <person name="Pedrosa F."/>
            <person name="Chen W.-M."/>
            <person name="Poole P.S."/>
            <person name="Dixon R.A."/>
            <person name="James E.K."/>
        </authorList>
    </citation>
    <scope>NUCLEOTIDE SEQUENCE</scope>
    <source>
        <strain evidence="7">LuFRes1</strain>
    </source>
</reference>
<accession>A0ABX1PFL4</accession>
<keyword evidence="5" id="KW-0143">Chaperone</keyword>
<keyword evidence="8" id="KW-1185">Reference proteome</keyword>
<dbReference type="Pfam" id="PF02561">
    <property type="entry name" value="FliS"/>
    <property type="match status" value="1"/>
</dbReference>
<organism evidence="7 8">
    <name type="scientific">Aromatoleum anaerobium</name>
    <dbReference type="NCBI Taxonomy" id="182180"/>
    <lineage>
        <taxon>Bacteria</taxon>
        <taxon>Pseudomonadati</taxon>
        <taxon>Pseudomonadota</taxon>
        <taxon>Betaproteobacteria</taxon>
        <taxon>Rhodocyclales</taxon>
        <taxon>Rhodocyclaceae</taxon>
        <taxon>Aromatoleum</taxon>
    </lineage>
</organism>
<keyword evidence="7" id="KW-0966">Cell projection</keyword>
<dbReference type="InterPro" id="IPR003713">
    <property type="entry name" value="FliS"/>
</dbReference>
<keyword evidence="3 6" id="KW-0963">Cytoplasm</keyword>
<evidence type="ECO:0000256" key="6">
    <source>
        <dbReference type="PIRNR" id="PIRNR039090"/>
    </source>
</evidence>
<comment type="similarity">
    <text evidence="2 6">Belongs to the FliS family.</text>
</comment>
<evidence type="ECO:0000313" key="7">
    <source>
        <dbReference type="EMBL" id="NMG23289.1"/>
    </source>
</evidence>
<dbReference type="NCBIfam" id="TIGR00208">
    <property type="entry name" value="fliS"/>
    <property type="match status" value="1"/>
</dbReference>